<dbReference type="STRING" id="1235591.CAK95_20465"/>
<dbReference type="InterPro" id="IPR018490">
    <property type="entry name" value="cNMP-bd_dom_sf"/>
</dbReference>
<dbReference type="InterPro" id="IPR014710">
    <property type="entry name" value="RmlC-like_jellyroll"/>
</dbReference>
<dbReference type="RefSeq" id="WP_245303477.1">
    <property type="nucleotide sequence ID" value="NZ_CP021112.1"/>
</dbReference>
<dbReference type="PANTHER" id="PTHR24567:SF68">
    <property type="entry name" value="DNA-BINDING TRANSCRIPTIONAL DUAL REGULATOR CRP"/>
    <property type="match status" value="1"/>
</dbReference>
<dbReference type="EMBL" id="CP021112">
    <property type="protein sequence ID" value="ARQ01205.1"/>
    <property type="molecule type" value="Genomic_DNA"/>
</dbReference>
<dbReference type="InterPro" id="IPR050397">
    <property type="entry name" value="Env_Response_Regulators"/>
</dbReference>
<sequence length="219" mass="24781">MDIPLLAQIAASVGIALTVVQYWMKTMIPLRIVGIGTNVLFLFYAGVSGIWPTFVLNCIVLPLNLYRVHEMRQLIRRTQRAARADLDMTWLQPFMSRRKTKVGQVIFRKGDIAEAMYLVVSGRFILEEINVNLEPGAVVGELGLLSPEGLRTATLISQENGELLSLSYEKFEELYYQNPEFGLGFLKLTSKRLFENIARLEAELATRPPRVMPPSLTKH</sequence>
<dbReference type="PROSITE" id="PS50042">
    <property type="entry name" value="CNMP_BINDING_3"/>
    <property type="match status" value="1"/>
</dbReference>
<dbReference type="PROSITE" id="PS00889">
    <property type="entry name" value="CNMP_BINDING_2"/>
    <property type="match status" value="1"/>
</dbReference>
<dbReference type="Proteomes" id="UP000194137">
    <property type="component" value="Chromosome"/>
</dbReference>
<proteinExistence type="predicted"/>
<protein>
    <submittedName>
        <fullName evidence="1">Uncharacterized protein</fullName>
    </submittedName>
</protein>
<dbReference type="KEGG" id="psin:CAK95_20465"/>
<reference evidence="1 2" key="1">
    <citation type="submission" date="2017-05" db="EMBL/GenBank/DDBJ databases">
        <title>Full genome sequence of Pseudorhodoplanes sinuspersici.</title>
        <authorList>
            <person name="Dastgheib S.M.M."/>
            <person name="Shavandi M."/>
            <person name="Tirandaz H."/>
        </authorList>
    </citation>
    <scope>NUCLEOTIDE SEQUENCE [LARGE SCALE GENOMIC DNA]</scope>
    <source>
        <strain evidence="1 2">RIPI110</strain>
    </source>
</reference>
<dbReference type="SMART" id="SM00100">
    <property type="entry name" value="cNMP"/>
    <property type="match status" value="1"/>
</dbReference>
<evidence type="ECO:0000313" key="1">
    <source>
        <dbReference type="EMBL" id="ARQ01205.1"/>
    </source>
</evidence>
<dbReference type="GO" id="GO:0005829">
    <property type="term" value="C:cytosol"/>
    <property type="evidence" value="ECO:0007669"/>
    <property type="project" value="TreeGrafter"/>
</dbReference>
<accession>A0A1W6ZWS0</accession>
<name>A0A1W6ZWS0_9HYPH</name>
<evidence type="ECO:0000313" key="2">
    <source>
        <dbReference type="Proteomes" id="UP000194137"/>
    </source>
</evidence>
<dbReference type="Pfam" id="PF00027">
    <property type="entry name" value="cNMP_binding"/>
    <property type="match status" value="1"/>
</dbReference>
<dbReference type="Gene3D" id="2.60.120.10">
    <property type="entry name" value="Jelly Rolls"/>
    <property type="match status" value="1"/>
</dbReference>
<dbReference type="PANTHER" id="PTHR24567">
    <property type="entry name" value="CRP FAMILY TRANSCRIPTIONAL REGULATORY PROTEIN"/>
    <property type="match status" value="1"/>
</dbReference>
<dbReference type="InterPro" id="IPR018488">
    <property type="entry name" value="cNMP-bd_CS"/>
</dbReference>
<dbReference type="InterPro" id="IPR000595">
    <property type="entry name" value="cNMP-bd_dom"/>
</dbReference>
<organism evidence="1 2">
    <name type="scientific">Pseudorhodoplanes sinuspersici</name>
    <dbReference type="NCBI Taxonomy" id="1235591"/>
    <lineage>
        <taxon>Bacteria</taxon>
        <taxon>Pseudomonadati</taxon>
        <taxon>Pseudomonadota</taxon>
        <taxon>Alphaproteobacteria</taxon>
        <taxon>Hyphomicrobiales</taxon>
        <taxon>Pseudorhodoplanes</taxon>
    </lineage>
</organism>
<gene>
    <name evidence="1" type="ORF">CAK95_20465</name>
</gene>
<dbReference type="AlphaFoldDB" id="A0A1W6ZWS0"/>
<dbReference type="GO" id="GO:0003700">
    <property type="term" value="F:DNA-binding transcription factor activity"/>
    <property type="evidence" value="ECO:0007669"/>
    <property type="project" value="TreeGrafter"/>
</dbReference>
<dbReference type="SUPFAM" id="SSF51206">
    <property type="entry name" value="cAMP-binding domain-like"/>
    <property type="match status" value="1"/>
</dbReference>
<keyword evidence="2" id="KW-1185">Reference proteome</keyword>
<dbReference type="CDD" id="cd00038">
    <property type="entry name" value="CAP_ED"/>
    <property type="match status" value="1"/>
</dbReference>